<dbReference type="Pfam" id="PF04828">
    <property type="entry name" value="GFA"/>
    <property type="match status" value="1"/>
</dbReference>
<comment type="caution">
    <text evidence="5">The sequence shown here is derived from an EMBL/GenBank/DDBJ whole genome shotgun (WGS) entry which is preliminary data.</text>
</comment>
<dbReference type="PANTHER" id="PTHR28620">
    <property type="entry name" value="CENTROMERE PROTEIN V"/>
    <property type="match status" value="1"/>
</dbReference>
<organism evidence="5 6">
    <name type="scientific">Roseateles puraquae</name>
    <dbReference type="NCBI Taxonomy" id="431059"/>
    <lineage>
        <taxon>Bacteria</taxon>
        <taxon>Pseudomonadati</taxon>
        <taxon>Pseudomonadota</taxon>
        <taxon>Betaproteobacteria</taxon>
        <taxon>Burkholderiales</taxon>
        <taxon>Sphaerotilaceae</taxon>
        <taxon>Roseateles</taxon>
    </lineage>
</organism>
<evidence type="ECO:0000259" key="4">
    <source>
        <dbReference type="PROSITE" id="PS51891"/>
    </source>
</evidence>
<dbReference type="Proteomes" id="UP000197446">
    <property type="component" value="Unassembled WGS sequence"/>
</dbReference>
<evidence type="ECO:0000256" key="3">
    <source>
        <dbReference type="ARBA" id="ARBA00022833"/>
    </source>
</evidence>
<keyword evidence="2" id="KW-0479">Metal-binding</keyword>
<dbReference type="OrthoDB" id="327703at2"/>
<dbReference type="InterPro" id="IPR011057">
    <property type="entry name" value="Mss4-like_sf"/>
</dbReference>
<dbReference type="InterPro" id="IPR052355">
    <property type="entry name" value="CENP-V-like"/>
</dbReference>
<feature type="domain" description="CENP-V/GFA" evidence="4">
    <location>
        <begin position="2"/>
        <end position="116"/>
    </location>
</feature>
<dbReference type="EMBL" id="NISI01000006">
    <property type="protein sequence ID" value="OWR03328.1"/>
    <property type="molecule type" value="Genomic_DNA"/>
</dbReference>
<evidence type="ECO:0000313" key="5">
    <source>
        <dbReference type="EMBL" id="OWR03328.1"/>
    </source>
</evidence>
<evidence type="ECO:0000313" key="6">
    <source>
        <dbReference type="Proteomes" id="UP000197446"/>
    </source>
</evidence>
<dbReference type="Gene3D" id="2.170.150.70">
    <property type="match status" value="1"/>
</dbReference>
<keyword evidence="6" id="KW-1185">Reference proteome</keyword>
<evidence type="ECO:0000256" key="2">
    <source>
        <dbReference type="ARBA" id="ARBA00022723"/>
    </source>
</evidence>
<dbReference type="PROSITE" id="PS51891">
    <property type="entry name" value="CENP_V_GFA"/>
    <property type="match status" value="1"/>
</dbReference>
<protein>
    <submittedName>
        <fullName evidence="5">Aldehyde-activating protein</fullName>
    </submittedName>
</protein>
<accession>A0A254ND22</accession>
<dbReference type="AlphaFoldDB" id="A0A254ND22"/>
<dbReference type="PANTHER" id="PTHR28620:SF1">
    <property type="entry name" value="CENP-V_GFA DOMAIN-CONTAINING PROTEIN"/>
    <property type="match status" value="1"/>
</dbReference>
<evidence type="ECO:0000256" key="1">
    <source>
        <dbReference type="ARBA" id="ARBA00005495"/>
    </source>
</evidence>
<sequence length="119" mass="13113">MLHGSCHCGAVRLTLPWLPETATRCNCSLCRRVGGTWAYYPVGRVVIEGHPEHTQGYAWGDKTLTTVRCAHCGSVTHWDPLNDASAGRHGVNLANFDPQVLASTTVRRFDGAESWTYLD</sequence>
<reference evidence="5 6" key="1">
    <citation type="journal article" date="2007" name="Int. J. Syst. Evol. Microbiol.">
        <title>Description of Pelomonas aquatica sp. nov. and Pelomonas puraquae sp. nov., isolated from industrial and haemodialysis water.</title>
        <authorList>
            <person name="Gomila M."/>
            <person name="Bowien B."/>
            <person name="Falsen E."/>
            <person name="Moore E.R."/>
            <person name="Lalucat J."/>
        </authorList>
    </citation>
    <scope>NUCLEOTIDE SEQUENCE [LARGE SCALE GENOMIC DNA]</scope>
    <source>
        <strain evidence="5 6">CCUG 52769</strain>
    </source>
</reference>
<comment type="similarity">
    <text evidence="1">Belongs to the Gfa family.</text>
</comment>
<keyword evidence="3" id="KW-0862">Zinc</keyword>
<gene>
    <name evidence="5" type="ORF">CDO81_16250</name>
</gene>
<dbReference type="GO" id="GO:0046872">
    <property type="term" value="F:metal ion binding"/>
    <property type="evidence" value="ECO:0007669"/>
    <property type="project" value="UniProtKB-KW"/>
</dbReference>
<name>A0A254ND22_9BURK</name>
<dbReference type="InterPro" id="IPR006913">
    <property type="entry name" value="CENP-V/GFA"/>
</dbReference>
<dbReference type="SUPFAM" id="SSF51316">
    <property type="entry name" value="Mss4-like"/>
    <property type="match status" value="1"/>
</dbReference>
<dbReference type="GO" id="GO:0016846">
    <property type="term" value="F:carbon-sulfur lyase activity"/>
    <property type="evidence" value="ECO:0007669"/>
    <property type="project" value="InterPro"/>
</dbReference>
<proteinExistence type="inferred from homology"/>